<dbReference type="PANTHER" id="PTHR43032:SF2">
    <property type="entry name" value="BLL0505 PROTEIN"/>
    <property type="match status" value="1"/>
</dbReference>
<evidence type="ECO:0000313" key="4">
    <source>
        <dbReference type="EMBL" id="CAA9272619.1"/>
    </source>
</evidence>
<dbReference type="InterPro" id="IPR000572">
    <property type="entry name" value="OxRdtase_Mopterin-bd_dom"/>
</dbReference>
<sequence>MTNPVRPTGSPPEWWPRFSSPLRSTALTARLGLVLGVCFGVCFLTGLLSHYQYQPWGWLPTPAAPVWGYRITQGVHVTTGVASLPLLLVKLWSVYPNLFRRPVVRSITHGIERASIAVLVATALIQLTTGFLNQLNWYPWPWSFVSVHRFLGYVVIGSILLHIAVKLPDIKYGLKTKLVDGDVLTEKPWSENPAAYSNNEDTHQPPPETDAISRRGLLTATGAGIGLVVVTSVGATLTPLEPIGLLAVRQPSTGPQGVPVNKTADAARVRELAMDPAWRLDVEGPRPYRLELADLDELATEEADFPLTCVEGWSVGANWRGIGLLEVVRRAGGNADSSVELVSLQPRGSFIRSTVDGPQVSRALLATHLNGERLNVDHGYPLRLIAPNRAGVLNTKWLKSVRIR</sequence>
<dbReference type="SUPFAM" id="SSF81342">
    <property type="entry name" value="Transmembrane di-heme cytochromes"/>
    <property type="match status" value="1"/>
</dbReference>
<dbReference type="InterPro" id="IPR036374">
    <property type="entry name" value="OxRdtase_Mopterin-bd_sf"/>
</dbReference>
<evidence type="ECO:0000256" key="1">
    <source>
        <dbReference type="SAM" id="MobiDB-lite"/>
    </source>
</evidence>
<name>A0A6J4JC23_9ACTN</name>
<dbReference type="InterPro" id="IPR016174">
    <property type="entry name" value="Di-haem_cyt_TM"/>
</dbReference>
<dbReference type="GO" id="GO:0016020">
    <property type="term" value="C:membrane"/>
    <property type="evidence" value="ECO:0007669"/>
    <property type="project" value="InterPro"/>
</dbReference>
<keyword evidence="2" id="KW-0812">Transmembrane</keyword>
<dbReference type="Gene3D" id="3.90.420.10">
    <property type="entry name" value="Oxidoreductase, molybdopterin-binding domain"/>
    <property type="match status" value="1"/>
</dbReference>
<keyword evidence="2" id="KW-0472">Membrane</keyword>
<accession>A0A6J4JC23</accession>
<dbReference type="GO" id="GO:0022904">
    <property type="term" value="P:respiratory electron transport chain"/>
    <property type="evidence" value="ECO:0007669"/>
    <property type="project" value="InterPro"/>
</dbReference>
<keyword evidence="2" id="KW-1133">Transmembrane helix</keyword>
<dbReference type="SUPFAM" id="SSF56524">
    <property type="entry name" value="Oxidoreductase molybdopterin-binding domain"/>
    <property type="match status" value="1"/>
</dbReference>
<reference evidence="4" key="1">
    <citation type="submission" date="2020-02" db="EMBL/GenBank/DDBJ databases">
        <authorList>
            <person name="Meier V. D."/>
        </authorList>
    </citation>
    <scope>NUCLEOTIDE SEQUENCE</scope>
    <source>
        <strain evidence="4">AVDCRST_MAG52</strain>
    </source>
</reference>
<proteinExistence type="predicted"/>
<protein>
    <recommendedName>
        <fullName evidence="3">Oxidoreductase molybdopterin-binding domain-containing protein</fullName>
    </recommendedName>
</protein>
<feature type="transmembrane region" description="Helical" evidence="2">
    <location>
        <begin position="150"/>
        <end position="167"/>
    </location>
</feature>
<evidence type="ECO:0000259" key="3">
    <source>
        <dbReference type="Pfam" id="PF00174"/>
    </source>
</evidence>
<feature type="transmembrane region" description="Helical" evidence="2">
    <location>
        <begin position="73"/>
        <end position="95"/>
    </location>
</feature>
<feature type="transmembrane region" description="Helical" evidence="2">
    <location>
        <begin position="116"/>
        <end position="138"/>
    </location>
</feature>
<organism evidence="4">
    <name type="scientific">uncultured Blastococcus sp</name>
    <dbReference type="NCBI Taxonomy" id="217144"/>
    <lineage>
        <taxon>Bacteria</taxon>
        <taxon>Bacillati</taxon>
        <taxon>Actinomycetota</taxon>
        <taxon>Actinomycetes</taxon>
        <taxon>Geodermatophilales</taxon>
        <taxon>Geodermatophilaceae</taxon>
        <taxon>Blastococcus</taxon>
        <taxon>environmental samples</taxon>
    </lineage>
</organism>
<dbReference type="Pfam" id="PF00174">
    <property type="entry name" value="Oxidored_molyb"/>
    <property type="match status" value="1"/>
</dbReference>
<feature type="region of interest" description="Disordered" evidence="1">
    <location>
        <begin position="190"/>
        <end position="211"/>
    </location>
</feature>
<dbReference type="PANTHER" id="PTHR43032">
    <property type="entry name" value="PROTEIN-METHIONINE-SULFOXIDE REDUCTASE"/>
    <property type="match status" value="1"/>
</dbReference>
<feature type="domain" description="Oxidoreductase molybdopterin-binding" evidence="3">
    <location>
        <begin position="276"/>
        <end position="403"/>
    </location>
</feature>
<dbReference type="AlphaFoldDB" id="A0A6J4JC23"/>
<feature type="transmembrane region" description="Helical" evidence="2">
    <location>
        <begin position="31"/>
        <end position="53"/>
    </location>
</feature>
<gene>
    <name evidence="4" type="ORF">AVDCRST_MAG52-3326</name>
</gene>
<dbReference type="EMBL" id="CADCTN010000227">
    <property type="protein sequence ID" value="CAA9272619.1"/>
    <property type="molecule type" value="Genomic_DNA"/>
</dbReference>
<evidence type="ECO:0000256" key="2">
    <source>
        <dbReference type="SAM" id="Phobius"/>
    </source>
</evidence>